<dbReference type="PANTHER" id="PTHR33055">
    <property type="entry name" value="TRANSPOSASE FOR INSERTION SEQUENCE ELEMENT IS1111A"/>
    <property type="match status" value="1"/>
</dbReference>
<organism evidence="3 4">
    <name type="scientific">Tautonia sociabilis</name>
    <dbReference type="NCBI Taxonomy" id="2080755"/>
    <lineage>
        <taxon>Bacteria</taxon>
        <taxon>Pseudomonadati</taxon>
        <taxon>Planctomycetota</taxon>
        <taxon>Planctomycetia</taxon>
        <taxon>Isosphaerales</taxon>
        <taxon>Isosphaeraceae</taxon>
        <taxon>Tautonia</taxon>
    </lineage>
</organism>
<dbReference type="Pfam" id="PF02371">
    <property type="entry name" value="Transposase_20"/>
    <property type="match status" value="1"/>
</dbReference>
<dbReference type="RefSeq" id="WP_126728290.1">
    <property type="nucleotide sequence ID" value="NZ_RYZH01000122.1"/>
</dbReference>
<evidence type="ECO:0000313" key="4">
    <source>
        <dbReference type="Proteomes" id="UP000280296"/>
    </source>
</evidence>
<accession>A0A432MBQ8</accession>
<dbReference type="Proteomes" id="UP000280296">
    <property type="component" value="Unassembled WGS sequence"/>
</dbReference>
<gene>
    <name evidence="3" type="ORF">TsocGM_25640</name>
</gene>
<sequence>KTIVLCVLDDQLKVVARRSFACGAVEDIRAFFAGLGPFRAVVEATASYHWLVELIEPLAEAVVLAHPGKLRVIAESVKKTDRLDAQVLAEFLARDMIPRAYRPTPRQREHRALVRHRQYLKGRLTAVKCKLRHLLSDYNADRKDLFTAAGLAHLAAAPLNAADRFIADQLVAEYHGLRQRLKELAATLKDFAAAAPVAEAEARAVLSTIPGVGPVTVEVVVSELGDVGRFGSAKKACAYAGLVPAVRDSGGRKGKELPITKRGSPLLRWALVEAAWRLIRQSRRWRSVYDGIKRRRGGKKAIVAVARRLLGVMVALLRTMTPYRLAAT</sequence>
<evidence type="ECO:0000313" key="3">
    <source>
        <dbReference type="EMBL" id="RUL80938.1"/>
    </source>
</evidence>
<dbReference type="InterPro" id="IPR047650">
    <property type="entry name" value="Transpos_IS110"/>
</dbReference>
<name>A0A432MBQ8_9BACT</name>
<reference evidence="3 4" key="1">
    <citation type="submission" date="2018-12" db="EMBL/GenBank/DDBJ databases">
        <authorList>
            <person name="Toschakov S.V."/>
        </authorList>
    </citation>
    <scope>NUCLEOTIDE SEQUENCE [LARGE SCALE GENOMIC DNA]</scope>
    <source>
        <strain evidence="3 4">GM2012</strain>
    </source>
</reference>
<feature type="domain" description="Transposase IS110-like N-terminal" evidence="1">
    <location>
        <begin position="2"/>
        <end position="138"/>
    </location>
</feature>
<dbReference type="GO" id="GO:0004803">
    <property type="term" value="F:transposase activity"/>
    <property type="evidence" value="ECO:0007669"/>
    <property type="project" value="InterPro"/>
</dbReference>
<dbReference type="GO" id="GO:0006313">
    <property type="term" value="P:DNA transposition"/>
    <property type="evidence" value="ECO:0007669"/>
    <property type="project" value="InterPro"/>
</dbReference>
<dbReference type="InterPro" id="IPR003346">
    <property type="entry name" value="Transposase_20"/>
</dbReference>
<evidence type="ECO:0000259" key="1">
    <source>
        <dbReference type="Pfam" id="PF01548"/>
    </source>
</evidence>
<protein>
    <submittedName>
        <fullName evidence="3">IS110 family transposase</fullName>
    </submittedName>
</protein>
<dbReference type="InterPro" id="IPR002525">
    <property type="entry name" value="Transp_IS110-like_N"/>
</dbReference>
<dbReference type="GO" id="GO:0003677">
    <property type="term" value="F:DNA binding"/>
    <property type="evidence" value="ECO:0007669"/>
    <property type="project" value="InterPro"/>
</dbReference>
<dbReference type="PANTHER" id="PTHR33055:SF13">
    <property type="entry name" value="TRANSPOSASE"/>
    <property type="match status" value="1"/>
</dbReference>
<dbReference type="Pfam" id="PF01548">
    <property type="entry name" value="DEDD_Tnp_IS110"/>
    <property type="match status" value="1"/>
</dbReference>
<evidence type="ECO:0000259" key="2">
    <source>
        <dbReference type="Pfam" id="PF02371"/>
    </source>
</evidence>
<dbReference type="EMBL" id="RYZH01000122">
    <property type="protein sequence ID" value="RUL80938.1"/>
    <property type="molecule type" value="Genomic_DNA"/>
</dbReference>
<feature type="non-terminal residue" evidence="3">
    <location>
        <position position="1"/>
    </location>
</feature>
<keyword evidence="4" id="KW-1185">Reference proteome</keyword>
<feature type="domain" description="Transposase IS116/IS110/IS902 C-terminal" evidence="2">
    <location>
        <begin position="205"/>
        <end position="289"/>
    </location>
</feature>
<reference evidence="3 4" key="2">
    <citation type="submission" date="2019-01" db="EMBL/GenBank/DDBJ databases">
        <title>Tautonia sociabilis, a novel thermotolerant planctomycete of Isosphaeraceae family, isolated from a 4000 m deep subterranean habitat.</title>
        <authorList>
            <person name="Kovaleva O.L."/>
            <person name="Elcheninov A.G."/>
            <person name="Van Heerden E."/>
            <person name="Toshchakov S.V."/>
            <person name="Novikov A."/>
            <person name="Bonch-Osmolovskaya E.A."/>
            <person name="Kublanov I.V."/>
        </authorList>
    </citation>
    <scope>NUCLEOTIDE SEQUENCE [LARGE SCALE GENOMIC DNA]</scope>
    <source>
        <strain evidence="3 4">GM2012</strain>
    </source>
</reference>
<dbReference type="NCBIfam" id="NF033542">
    <property type="entry name" value="transpos_IS110"/>
    <property type="match status" value="1"/>
</dbReference>
<dbReference type="AlphaFoldDB" id="A0A432MBQ8"/>
<dbReference type="OrthoDB" id="273556at2"/>
<proteinExistence type="predicted"/>
<comment type="caution">
    <text evidence="3">The sequence shown here is derived from an EMBL/GenBank/DDBJ whole genome shotgun (WGS) entry which is preliminary data.</text>
</comment>